<organism evidence="1 2">
    <name type="scientific">Crepidotus variabilis</name>
    <dbReference type="NCBI Taxonomy" id="179855"/>
    <lineage>
        <taxon>Eukaryota</taxon>
        <taxon>Fungi</taxon>
        <taxon>Dikarya</taxon>
        <taxon>Basidiomycota</taxon>
        <taxon>Agaricomycotina</taxon>
        <taxon>Agaricomycetes</taxon>
        <taxon>Agaricomycetidae</taxon>
        <taxon>Agaricales</taxon>
        <taxon>Agaricineae</taxon>
        <taxon>Crepidotaceae</taxon>
        <taxon>Crepidotus</taxon>
    </lineage>
</organism>
<sequence>MVELPPELVELIVDFCPYEIPLWGTPSIEDKQVLLACTTVSRSFYHVARRRLFSTFVIRNFESSSHNLQSLYELVRRPDFLALVHTLKLQIVEGRFWPLGSNDPHVQRVLSAFNQPDSTVQHLCLACPFHTTFNDNFGQLAQKELLVMVSRIHSLTIRGMASPIAFLANAPLLMNIQLLDAPLEVNNAGLGFLLSAHIKVAVFRGGVDQQLDALCQGYRDRHQDLPSFESVRLETSREYNGYNQTTLLQESHDTLYLLEIMPYARGVTPNIARFNIGGLKKLQTLRVIFDVVVTHFSLSNFLILHSLAGVSESPTAPSFVTNIEVLVLCQGTMPWPTVNNAEILDEHFPRDRFGHLNPQNLVKYHPALRSLDFIYDLSQVVFHTRQTRTIEEDESCLEQILRPTLERAILGSVRAEEQRQANISVSPYMSVRVSCVCPSPWQPYKNSQL</sequence>
<dbReference type="AlphaFoldDB" id="A0A9P6ER04"/>
<reference evidence="1" key="1">
    <citation type="submission" date="2020-11" db="EMBL/GenBank/DDBJ databases">
        <authorList>
            <consortium name="DOE Joint Genome Institute"/>
            <person name="Ahrendt S."/>
            <person name="Riley R."/>
            <person name="Andreopoulos W."/>
            <person name="Labutti K."/>
            <person name="Pangilinan J."/>
            <person name="Ruiz-Duenas F.J."/>
            <person name="Barrasa J.M."/>
            <person name="Sanchez-Garcia M."/>
            <person name="Camarero S."/>
            <person name="Miyauchi S."/>
            <person name="Serrano A."/>
            <person name="Linde D."/>
            <person name="Babiker R."/>
            <person name="Drula E."/>
            <person name="Ayuso-Fernandez I."/>
            <person name="Pacheco R."/>
            <person name="Padilla G."/>
            <person name="Ferreira P."/>
            <person name="Barriuso J."/>
            <person name="Kellner H."/>
            <person name="Castanera R."/>
            <person name="Alfaro M."/>
            <person name="Ramirez L."/>
            <person name="Pisabarro A.G."/>
            <person name="Kuo A."/>
            <person name="Tritt A."/>
            <person name="Lipzen A."/>
            <person name="He G."/>
            <person name="Yan M."/>
            <person name="Ng V."/>
            <person name="Cullen D."/>
            <person name="Martin F."/>
            <person name="Rosso M.-N."/>
            <person name="Henrissat B."/>
            <person name="Hibbett D."/>
            <person name="Martinez A.T."/>
            <person name="Grigoriev I.V."/>
        </authorList>
    </citation>
    <scope>NUCLEOTIDE SEQUENCE</scope>
    <source>
        <strain evidence="1">CBS 506.95</strain>
    </source>
</reference>
<gene>
    <name evidence="1" type="ORF">CPB83DRAFT_845428</name>
</gene>
<evidence type="ECO:0000313" key="2">
    <source>
        <dbReference type="Proteomes" id="UP000807306"/>
    </source>
</evidence>
<protein>
    <submittedName>
        <fullName evidence="1">Uncharacterized protein</fullName>
    </submittedName>
</protein>
<name>A0A9P6ER04_9AGAR</name>
<accession>A0A9P6ER04</accession>
<dbReference type="EMBL" id="MU157828">
    <property type="protein sequence ID" value="KAF9533527.1"/>
    <property type="molecule type" value="Genomic_DNA"/>
</dbReference>
<proteinExistence type="predicted"/>
<dbReference type="Proteomes" id="UP000807306">
    <property type="component" value="Unassembled WGS sequence"/>
</dbReference>
<keyword evidence="2" id="KW-1185">Reference proteome</keyword>
<evidence type="ECO:0000313" key="1">
    <source>
        <dbReference type="EMBL" id="KAF9533527.1"/>
    </source>
</evidence>
<comment type="caution">
    <text evidence="1">The sequence shown here is derived from an EMBL/GenBank/DDBJ whole genome shotgun (WGS) entry which is preliminary data.</text>
</comment>